<gene>
    <name evidence="1" type="ORF">I4I81_10370</name>
</gene>
<accession>A0ABS6UQY1</accession>
<evidence type="ECO:0000313" key="1">
    <source>
        <dbReference type="EMBL" id="MBW0134662.1"/>
    </source>
</evidence>
<sequence length="65" mass="6828">MLDRVAGDGPRPVSAIGITVGSVFVDCAASLKRSGLWEPESWGRVEAPAVSEVVRGHLELTAPVQ</sequence>
<name>A0ABS6UQY1_9PSEU</name>
<dbReference type="EMBL" id="JADQDK010000001">
    <property type="protein sequence ID" value="MBW0134662.1"/>
    <property type="molecule type" value="Genomic_DNA"/>
</dbReference>
<comment type="caution">
    <text evidence="1">The sequence shown here is derived from an EMBL/GenBank/DDBJ whole genome shotgun (WGS) entry which is preliminary data.</text>
</comment>
<dbReference type="Proteomes" id="UP000694287">
    <property type="component" value="Unassembled WGS sequence"/>
</dbReference>
<proteinExistence type="predicted"/>
<dbReference type="RefSeq" id="WP_218616007.1">
    <property type="nucleotide sequence ID" value="NZ_JADQDK010000001.1"/>
</dbReference>
<keyword evidence="2" id="KW-1185">Reference proteome</keyword>
<reference evidence="1 2" key="1">
    <citation type="submission" date="2020-11" db="EMBL/GenBank/DDBJ databases">
        <title>Pseudonocardia abyssalis sp. nov. and Pseudonocardia oceani sp. nov., description and phylogenomic analysis of two novel actinomycetes isolated from the deep Southern Ocean.</title>
        <authorList>
            <person name="Parra J."/>
        </authorList>
    </citation>
    <scope>NUCLEOTIDE SEQUENCE [LARGE SCALE GENOMIC DNA]</scope>
    <source>
        <strain evidence="1 2">KRD-168</strain>
    </source>
</reference>
<protein>
    <submittedName>
        <fullName evidence="1">Uncharacterized protein</fullName>
    </submittedName>
</protein>
<organism evidence="1 2">
    <name type="scientific">Pseudonocardia abyssalis</name>
    <dbReference type="NCBI Taxonomy" id="2792008"/>
    <lineage>
        <taxon>Bacteria</taxon>
        <taxon>Bacillati</taxon>
        <taxon>Actinomycetota</taxon>
        <taxon>Actinomycetes</taxon>
        <taxon>Pseudonocardiales</taxon>
        <taxon>Pseudonocardiaceae</taxon>
        <taxon>Pseudonocardia</taxon>
    </lineage>
</organism>
<evidence type="ECO:0000313" key="2">
    <source>
        <dbReference type="Proteomes" id="UP000694287"/>
    </source>
</evidence>